<keyword evidence="1" id="KW-0472">Membrane</keyword>
<name>A0A7V2T2V7_LEUMU</name>
<feature type="transmembrane region" description="Helical" evidence="1">
    <location>
        <begin position="58"/>
        <end position="74"/>
    </location>
</feature>
<dbReference type="Pfam" id="PF04307">
    <property type="entry name" value="YdjM"/>
    <property type="match status" value="1"/>
</dbReference>
<comment type="caution">
    <text evidence="2">The sequence shown here is derived from an EMBL/GenBank/DDBJ whole genome shotgun (WGS) entry which is preliminary data.</text>
</comment>
<accession>A0A7V2T2V7</accession>
<keyword evidence="1" id="KW-1133">Transmembrane helix</keyword>
<sequence length="232" mass="25797">MANFNTHITVAAVASGLLSTLCLQVGFIGTSDALLLTLAGSIGGILPDVDLQHSYPSRIIFSLIGMILAFLWIFSTKNELAIVELWVIGLIIYATIRYPIWMIFHKYTKHRGAFHSLIAAFAFALFSTAISFNFFDKTAFISWLIGMVVCYGFIIHLALDEIYSVDFMNRRIKRSFGTAMKIVDTKQWASSGIIMGIAIGSYSLSPSPTVFINTLLSAETYQIIWDRMLPSV</sequence>
<dbReference type="Proteomes" id="UP000885750">
    <property type="component" value="Unassembled WGS sequence"/>
</dbReference>
<organism evidence="2">
    <name type="scientific">Leucothrix mucor</name>
    <dbReference type="NCBI Taxonomy" id="45248"/>
    <lineage>
        <taxon>Bacteria</taxon>
        <taxon>Pseudomonadati</taxon>
        <taxon>Pseudomonadota</taxon>
        <taxon>Gammaproteobacteria</taxon>
        <taxon>Thiotrichales</taxon>
        <taxon>Thiotrichaceae</taxon>
        <taxon>Leucothrix</taxon>
    </lineage>
</organism>
<feature type="transmembrane region" description="Helical" evidence="1">
    <location>
        <begin position="112"/>
        <end position="134"/>
    </location>
</feature>
<proteinExistence type="predicted"/>
<feature type="transmembrane region" description="Helical" evidence="1">
    <location>
        <begin position="80"/>
        <end position="100"/>
    </location>
</feature>
<evidence type="ECO:0000313" key="2">
    <source>
        <dbReference type="EMBL" id="HFC93700.1"/>
    </source>
</evidence>
<evidence type="ECO:0000256" key="1">
    <source>
        <dbReference type="SAM" id="Phobius"/>
    </source>
</evidence>
<dbReference type="EMBL" id="DRMS01000487">
    <property type="protein sequence ID" value="HFC93700.1"/>
    <property type="molecule type" value="Genomic_DNA"/>
</dbReference>
<feature type="transmembrane region" description="Helical" evidence="1">
    <location>
        <begin position="140"/>
        <end position="163"/>
    </location>
</feature>
<keyword evidence="2" id="KW-0378">Hydrolase</keyword>
<dbReference type="AlphaFoldDB" id="A0A7V2T2V7"/>
<dbReference type="InterPro" id="IPR007404">
    <property type="entry name" value="YdjM-like"/>
</dbReference>
<dbReference type="GO" id="GO:0016787">
    <property type="term" value="F:hydrolase activity"/>
    <property type="evidence" value="ECO:0007669"/>
    <property type="project" value="UniProtKB-KW"/>
</dbReference>
<reference evidence="2" key="1">
    <citation type="journal article" date="2020" name="mSystems">
        <title>Genome- and Community-Level Interaction Insights into Carbon Utilization and Element Cycling Functions of Hydrothermarchaeota in Hydrothermal Sediment.</title>
        <authorList>
            <person name="Zhou Z."/>
            <person name="Liu Y."/>
            <person name="Xu W."/>
            <person name="Pan J."/>
            <person name="Luo Z.H."/>
            <person name="Li M."/>
        </authorList>
    </citation>
    <scope>NUCLEOTIDE SEQUENCE [LARGE SCALE GENOMIC DNA]</scope>
    <source>
        <strain evidence="2">HyVt-493</strain>
    </source>
</reference>
<gene>
    <name evidence="2" type="ORF">ENJ51_12915</name>
</gene>
<keyword evidence="1" id="KW-0812">Transmembrane</keyword>
<protein>
    <submittedName>
        <fullName evidence="2">Hydrolase</fullName>
    </submittedName>
</protein>